<organism evidence="3 4">
    <name type="scientific">Sporotomaculum syntrophicum</name>
    <dbReference type="NCBI Taxonomy" id="182264"/>
    <lineage>
        <taxon>Bacteria</taxon>
        <taxon>Bacillati</taxon>
        <taxon>Bacillota</taxon>
        <taxon>Clostridia</taxon>
        <taxon>Eubacteriales</taxon>
        <taxon>Desulfallaceae</taxon>
        <taxon>Sporotomaculum</taxon>
    </lineage>
</organism>
<evidence type="ECO:0000256" key="1">
    <source>
        <dbReference type="SAM" id="Phobius"/>
    </source>
</evidence>
<sequence length="153" mass="16944">MYKFLSWTAVLLWMALIINFSSQVAEQSNQLSTGITEIIVKTVEKIAPEAEFDIKSFNHIIRKNAHFFVYLILGILVINALRRSGVHGYRSVVITVGVCALYAISDEIHQLFVPGRGGQVKDVFIDSAGASVGVGFYWVVSRLVKGKKVRIGS</sequence>
<keyword evidence="1" id="KW-0472">Membrane</keyword>
<dbReference type="Proteomes" id="UP000798488">
    <property type="component" value="Unassembled WGS sequence"/>
</dbReference>
<evidence type="ECO:0000313" key="4">
    <source>
        <dbReference type="Proteomes" id="UP000798488"/>
    </source>
</evidence>
<dbReference type="EMBL" id="LSRS01000001">
    <property type="protein sequence ID" value="KAF1086286.1"/>
    <property type="molecule type" value="Genomic_DNA"/>
</dbReference>
<accession>A0A9D2WSV1</accession>
<feature type="transmembrane region" description="Helical" evidence="1">
    <location>
        <begin position="88"/>
        <end position="104"/>
    </location>
</feature>
<comment type="caution">
    <text evidence="3">The sequence shown here is derived from an EMBL/GenBank/DDBJ whole genome shotgun (WGS) entry which is preliminary data.</text>
</comment>
<feature type="domain" description="VanZ-like" evidence="2">
    <location>
        <begin position="8"/>
        <end position="140"/>
    </location>
</feature>
<keyword evidence="1" id="KW-1133">Transmembrane helix</keyword>
<dbReference type="InterPro" id="IPR006976">
    <property type="entry name" value="VanZ-like"/>
</dbReference>
<name>A0A9D2WSV1_9FIRM</name>
<dbReference type="InterPro" id="IPR016747">
    <property type="entry name" value="Phosphotransbutyrylase"/>
</dbReference>
<feature type="transmembrane region" description="Helical" evidence="1">
    <location>
        <begin position="65"/>
        <end position="81"/>
    </location>
</feature>
<dbReference type="PIRSF" id="PIRSF019083">
    <property type="entry name" value="UCP019083_VanZ"/>
    <property type="match status" value="1"/>
</dbReference>
<dbReference type="Pfam" id="PF04892">
    <property type="entry name" value="VanZ"/>
    <property type="match status" value="1"/>
</dbReference>
<dbReference type="AlphaFoldDB" id="A0A9D2WSV1"/>
<reference evidence="3" key="1">
    <citation type="submission" date="2016-02" db="EMBL/GenBank/DDBJ databases">
        <title>Draft Genome Sequence of Sporotomaculum syntrophicum Strain FB, a Syntrophic Benzoate Degrader.</title>
        <authorList>
            <person name="Nobu M.K."/>
            <person name="Narihiro T."/>
            <person name="Qiu Y.-L."/>
            <person name="Ohashi A."/>
            <person name="Liu W.-T."/>
            <person name="Yuji S."/>
        </authorList>
    </citation>
    <scope>NUCLEOTIDE SEQUENCE</scope>
    <source>
        <strain evidence="3">FB</strain>
    </source>
</reference>
<keyword evidence="1" id="KW-0812">Transmembrane</keyword>
<dbReference type="PANTHER" id="PTHR28008">
    <property type="entry name" value="DOMAIN PROTEIN, PUTATIVE (AFU_ORTHOLOGUE AFUA_3G10980)-RELATED"/>
    <property type="match status" value="1"/>
</dbReference>
<proteinExistence type="predicted"/>
<evidence type="ECO:0000259" key="2">
    <source>
        <dbReference type="Pfam" id="PF04892"/>
    </source>
</evidence>
<keyword evidence="4" id="KW-1185">Reference proteome</keyword>
<dbReference type="RefSeq" id="WP_161820468.1">
    <property type="nucleotide sequence ID" value="NZ_LSRS01000001.1"/>
</dbReference>
<dbReference type="OrthoDB" id="291892at2"/>
<gene>
    <name evidence="3" type="ORF">SPSYN_00003</name>
</gene>
<dbReference type="NCBIfam" id="NF037970">
    <property type="entry name" value="vanZ_1"/>
    <property type="match status" value="1"/>
</dbReference>
<protein>
    <submittedName>
        <fullName evidence="3">VanZ like family protein</fullName>
    </submittedName>
</protein>
<evidence type="ECO:0000313" key="3">
    <source>
        <dbReference type="EMBL" id="KAF1086286.1"/>
    </source>
</evidence>
<feature type="transmembrane region" description="Helical" evidence="1">
    <location>
        <begin position="124"/>
        <end position="144"/>
    </location>
</feature>
<dbReference type="PANTHER" id="PTHR28008:SF1">
    <property type="entry name" value="DOMAIN PROTEIN, PUTATIVE (AFU_ORTHOLOGUE AFUA_3G10980)-RELATED"/>
    <property type="match status" value="1"/>
</dbReference>